<dbReference type="AlphaFoldDB" id="A0AA88QGW4"/>
<reference evidence="2" key="1">
    <citation type="submission" date="2022-12" db="EMBL/GenBank/DDBJ databases">
        <title>Draft genome assemblies for two species of Escallonia (Escalloniales).</title>
        <authorList>
            <person name="Chanderbali A."/>
            <person name="Dervinis C."/>
            <person name="Anghel I."/>
            <person name="Soltis D."/>
            <person name="Soltis P."/>
            <person name="Zapata F."/>
        </authorList>
    </citation>
    <scope>NUCLEOTIDE SEQUENCE</scope>
    <source>
        <strain evidence="2">UCBG92.1500</strain>
        <tissue evidence="2">Leaf</tissue>
    </source>
</reference>
<feature type="region of interest" description="Disordered" evidence="1">
    <location>
        <begin position="74"/>
        <end position="117"/>
    </location>
</feature>
<protein>
    <submittedName>
        <fullName evidence="2">Uncharacterized protein</fullName>
    </submittedName>
</protein>
<dbReference type="EMBL" id="JAVXUO010002723">
    <property type="protein sequence ID" value="KAK2970369.1"/>
    <property type="molecule type" value="Genomic_DNA"/>
</dbReference>
<feature type="non-terminal residue" evidence="2">
    <location>
        <position position="181"/>
    </location>
</feature>
<accession>A0AA88QGW4</accession>
<name>A0AA88QGW4_9ASTE</name>
<feature type="compositionally biased region" description="Basic residues" evidence="1">
    <location>
        <begin position="35"/>
        <end position="49"/>
    </location>
</feature>
<feature type="region of interest" description="Disordered" evidence="1">
    <location>
        <begin position="25"/>
        <end position="57"/>
    </location>
</feature>
<evidence type="ECO:0000313" key="3">
    <source>
        <dbReference type="Proteomes" id="UP001187471"/>
    </source>
</evidence>
<evidence type="ECO:0000256" key="1">
    <source>
        <dbReference type="SAM" id="MobiDB-lite"/>
    </source>
</evidence>
<sequence length="181" mass="20643">CCILQATCCREKSVLVAVYVERPRKKGLSSSKNNQQHHHHHHHHLHLHQAKLGANSGKGYNRRAELLNYSRRLRESARSAPASPQHPKPISSSNQQPITQMTTIRSKKQKHARTSPACLDNWKIMIPGFLRSQARKESKKKKEKSHDESASKKAKAIMKSFQVKKKGGFISKLLATIQKYR</sequence>
<proteinExistence type="predicted"/>
<evidence type="ECO:0000313" key="2">
    <source>
        <dbReference type="EMBL" id="KAK2970369.1"/>
    </source>
</evidence>
<feature type="region of interest" description="Disordered" evidence="1">
    <location>
        <begin position="133"/>
        <end position="154"/>
    </location>
</feature>
<dbReference type="Proteomes" id="UP001187471">
    <property type="component" value="Unassembled WGS sequence"/>
</dbReference>
<feature type="compositionally biased region" description="Polar residues" evidence="1">
    <location>
        <begin position="90"/>
        <end position="104"/>
    </location>
</feature>
<gene>
    <name evidence="2" type="ORF">RJ640_012949</name>
</gene>
<keyword evidence="3" id="KW-1185">Reference proteome</keyword>
<organism evidence="2 3">
    <name type="scientific">Escallonia rubra</name>
    <dbReference type="NCBI Taxonomy" id="112253"/>
    <lineage>
        <taxon>Eukaryota</taxon>
        <taxon>Viridiplantae</taxon>
        <taxon>Streptophyta</taxon>
        <taxon>Embryophyta</taxon>
        <taxon>Tracheophyta</taxon>
        <taxon>Spermatophyta</taxon>
        <taxon>Magnoliopsida</taxon>
        <taxon>eudicotyledons</taxon>
        <taxon>Gunneridae</taxon>
        <taxon>Pentapetalae</taxon>
        <taxon>asterids</taxon>
        <taxon>campanulids</taxon>
        <taxon>Escalloniales</taxon>
        <taxon>Escalloniaceae</taxon>
        <taxon>Escallonia</taxon>
    </lineage>
</organism>
<comment type="caution">
    <text evidence="2">The sequence shown here is derived from an EMBL/GenBank/DDBJ whole genome shotgun (WGS) entry which is preliminary data.</text>
</comment>